<keyword evidence="4 5" id="KW-0472">Membrane</keyword>
<dbReference type="AlphaFoldDB" id="A0A8J2LT94"/>
<dbReference type="Proteomes" id="UP000708208">
    <property type="component" value="Unassembled WGS sequence"/>
</dbReference>
<protein>
    <submittedName>
        <fullName evidence="6">Uncharacterized protein</fullName>
    </submittedName>
</protein>
<feature type="transmembrane region" description="Helical" evidence="5">
    <location>
        <begin position="59"/>
        <end position="80"/>
    </location>
</feature>
<proteinExistence type="inferred from homology"/>
<evidence type="ECO:0000256" key="1">
    <source>
        <dbReference type="ARBA" id="ARBA00004141"/>
    </source>
</evidence>
<feature type="transmembrane region" description="Helical" evidence="5">
    <location>
        <begin position="29"/>
        <end position="47"/>
    </location>
</feature>
<feature type="transmembrane region" description="Helical" evidence="5">
    <location>
        <begin position="179"/>
        <end position="200"/>
    </location>
</feature>
<accession>A0A8J2LT94</accession>
<dbReference type="OrthoDB" id="7933078at2759"/>
<dbReference type="PANTHER" id="PTHR23291:SF47">
    <property type="entry name" value="TRANSMEMBRANE BAX INHIBITOR MOTIF CONTAINING 7"/>
    <property type="match status" value="1"/>
</dbReference>
<keyword evidence="3 5" id="KW-1133">Transmembrane helix</keyword>
<sequence length="205" mass="22794">MVQLLITSGFIALFIFNEPLRLWVKNNGMVLLGALILSLVLVLIIVCSERARRKFPLNFFVLFAFTIVEGFLVGVVSSVYDTNSVLLAAAITTVICFSLTIFAFQTKIDFTGLGPYLFVAMIILFIFGLASVFLSKWIPGAQIIYSCLGALLFSIYLIYDTQLIIGGDHKQSISPEEYIFGALTLYLDILNIFLKILALVGNKRE</sequence>
<evidence type="ECO:0000313" key="7">
    <source>
        <dbReference type="Proteomes" id="UP000708208"/>
    </source>
</evidence>
<evidence type="ECO:0000313" key="6">
    <source>
        <dbReference type="EMBL" id="CAG7838614.1"/>
    </source>
</evidence>
<feature type="transmembrane region" description="Helical" evidence="5">
    <location>
        <begin position="140"/>
        <end position="159"/>
    </location>
</feature>
<comment type="caution">
    <text evidence="6">The sequence shown here is derived from an EMBL/GenBank/DDBJ whole genome shotgun (WGS) entry which is preliminary data.</text>
</comment>
<feature type="transmembrane region" description="Helical" evidence="5">
    <location>
        <begin position="116"/>
        <end position="134"/>
    </location>
</feature>
<evidence type="ECO:0000256" key="4">
    <source>
        <dbReference type="ARBA" id="ARBA00023136"/>
    </source>
</evidence>
<comment type="subcellular location">
    <subcellularLocation>
        <location evidence="1">Membrane</location>
        <topology evidence="1">Multi-pass membrane protein</topology>
    </subcellularLocation>
</comment>
<dbReference type="PANTHER" id="PTHR23291">
    <property type="entry name" value="BAX INHIBITOR-RELATED"/>
    <property type="match status" value="1"/>
</dbReference>
<dbReference type="CDD" id="cd10428">
    <property type="entry name" value="LFG_like"/>
    <property type="match status" value="1"/>
</dbReference>
<name>A0A8J2LT94_9HEXA</name>
<reference evidence="6" key="1">
    <citation type="submission" date="2021-06" db="EMBL/GenBank/DDBJ databases">
        <authorList>
            <person name="Hodson N. C."/>
            <person name="Mongue J. A."/>
            <person name="Jaron S. K."/>
        </authorList>
    </citation>
    <scope>NUCLEOTIDE SEQUENCE</scope>
</reference>
<evidence type="ECO:0000256" key="3">
    <source>
        <dbReference type="ARBA" id="ARBA00022989"/>
    </source>
</evidence>
<evidence type="ECO:0000256" key="5">
    <source>
        <dbReference type="RuleBase" id="RU004379"/>
    </source>
</evidence>
<organism evidence="6 7">
    <name type="scientific">Allacma fusca</name>
    <dbReference type="NCBI Taxonomy" id="39272"/>
    <lineage>
        <taxon>Eukaryota</taxon>
        <taxon>Metazoa</taxon>
        <taxon>Ecdysozoa</taxon>
        <taxon>Arthropoda</taxon>
        <taxon>Hexapoda</taxon>
        <taxon>Collembola</taxon>
        <taxon>Symphypleona</taxon>
        <taxon>Sminthuridae</taxon>
        <taxon>Allacma</taxon>
    </lineage>
</organism>
<dbReference type="EMBL" id="CAJVCH010571824">
    <property type="protein sequence ID" value="CAG7838614.1"/>
    <property type="molecule type" value="Genomic_DNA"/>
</dbReference>
<keyword evidence="2 5" id="KW-0812">Transmembrane</keyword>
<dbReference type="InterPro" id="IPR006214">
    <property type="entry name" value="Bax_inhibitor_1-related"/>
</dbReference>
<comment type="similarity">
    <text evidence="5">Belongs to the BI1 family.</text>
</comment>
<evidence type="ECO:0000256" key="2">
    <source>
        <dbReference type="ARBA" id="ARBA00022692"/>
    </source>
</evidence>
<dbReference type="GO" id="GO:0016020">
    <property type="term" value="C:membrane"/>
    <property type="evidence" value="ECO:0007669"/>
    <property type="project" value="UniProtKB-SubCell"/>
</dbReference>
<dbReference type="Pfam" id="PF01027">
    <property type="entry name" value="Bax1-I"/>
    <property type="match status" value="1"/>
</dbReference>
<keyword evidence="7" id="KW-1185">Reference proteome</keyword>
<feature type="transmembrane region" description="Helical" evidence="5">
    <location>
        <begin position="86"/>
        <end position="104"/>
    </location>
</feature>
<gene>
    <name evidence="6" type="ORF">AFUS01_LOCUS47564</name>
</gene>